<reference evidence="3 4" key="1">
    <citation type="submission" date="2024-03" db="EMBL/GenBank/DDBJ databases">
        <title>The genome assembly and annotation of the cricket Gryllus longicercus Weissman &amp; Gray.</title>
        <authorList>
            <person name="Szrajer S."/>
            <person name="Gray D."/>
            <person name="Ylla G."/>
        </authorList>
    </citation>
    <scope>NUCLEOTIDE SEQUENCE [LARGE SCALE GENOMIC DNA]</scope>
    <source>
        <strain evidence="3">DAG 2021-001</strain>
        <tissue evidence="3">Whole body minus gut</tissue>
    </source>
</reference>
<dbReference type="InterPro" id="IPR016187">
    <property type="entry name" value="CTDL_fold"/>
</dbReference>
<dbReference type="SUPFAM" id="SSF56436">
    <property type="entry name" value="C-type lectin-like"/>
    <property type="match status" value="1"/>
</dbReference>
<dbReference type="EMBL" id="JAZDUA010000711">
    <property type="protein sequence ID" value="KAK7789744.1"/>
    <property type="molecule type" value="Genomic_DNA"/>
</dbReference>
<feature type="domain" description="C-type lectin" evidence="2">
    <location>
        <begin position="132"/>
        <end position="247"/>
    </location>
</feature>
<sequence length="254" mass="28515">MNCFLQFIFTTLLLLYVVYLPVKCDLCAKDNFISRLTIDSLRNDSGQWTAQVEFIHVDGTEQRGEWTSNIHQRTSNCENNITASENSTNGFVAVDATVLGPREDEAGAPTRMPHFDSLRMQLDNGSEALVSLSRGARRWHEARRACRARGGDLLDDVVGAARPAQRLLAQRRLDGRAFVGWRRNPEADERFETLAGDPVRQSDFVHWAPGRPSMSSSEEPRDACVSLAVESLLYDVPCDDPLPFFCLRVQSPGW</sequence>
<comment type="caution">
    <text evidence="3">The sequence shown here is derived from an EMBL/GenBank/DDBJ whole genome shotgun (WGS) entry which is preliminary data.</text>
</comment>
<organism evidence="3 4">
    <name type="scientific">Gryllus longicercus</name>
    <dbReference type="NCBI Taxonomy" id="2509291"/>
    <lineage>
        <taxon>Eukaryota</taxon>
        <taxon>Metazoa</taxon>
        <taxon>Ecdysozoa</taxon>
        <taxon>Arthropoda</taxon>
        <taxon>Hexapoda</taxon>
        <taxon>Insecta</taxon>
        <taxon>Pterygota</taxon>
        <taxon>Neoptera</taxon>
        <taxon>Polyneoptera</taxon>
        <taxon>Orthoptera</taxon>
        <taxon>Ensifera</taxon>
        <taxon>Gryllidea</taxon>
        <taxon>Grylloidea</taxon>
        <taxon>Gryllidae</taxon>
        <taxon>Gryllinae</taxon>
        <taxon>Gryllus</taxon>
    </lineage>
</organism>
<accession>A0AAN9V7E2</accession>
<feature type="chain" id="PRO_5042920095" description="C-type lectin domain-containing protein" evidence="1">
    <location>
        <begin position="25"/>
        <end position="254"/>
    </location>
</feature>
<dbReference type="CDD" id="cd00037">
    <property type="entry name" value="CLECT"/>
    <property type="match status" value="1"/>
</dbReference>
<dbReference type="InterPro" id="IPR001304">
    <property type="entry name" value="C-type_lectin-like"/>
</dbReference>
<evidence type="ECO:0000313" key="3">
    <source>
        <dbReference type="EMBL" id="KAK7789744.1"/>
    </source>
</evidence>
<dbReference type="Proteomes" id="UP001378592">
    <property type="component" value="Unassembled WGS sequence"/>
</dbReference>
<dbReference type="PROSITE" id="PS50041">
    <property type="entry name" value="C_TYPE_LECTIN_2"/>
    <property type="match status" value="1"/>
</dbReference>
<dbReference type="Gene3D" id="3.10.100.10">
    <property type="entry name" value="Mannose-Binding Protein A, subunit A"/>
    <property type="match status" value="1"/>
</dbReference>
<protein>
    <recommendedName>
        <fullName evidence="2">C-type lectin domain-containing protein</fullName>
    </recommendedName>
</protein>
<proteinExistence type="predicted"/>
<evidence type="ECO:0000313" key="4">
    <source>
        <dbReference type="Proteomes" id="UP001378592"/>
    </source>
</evidence>
<gene>
    <name evidence="3" type="ORF">R5R35_005165</name>
</gene>
<dbReference type="AlphaFoldDB" id="A0AAN9V7E2"/>
<dbReference type="Pfam" id="PF00059">
    <property type="entry name" value="Lectin_C"/>
    <property type="match status" value="1"/>
</dbReference>
<feature type="signal peptide" evidence="1">
    <location>
        <begin position="1"/>
        <end position="24"/>
    </location>
</feature>
<evidence type="ECO:0000259" key="2">
    <source>
        <dbReference type="PROSITE" id="PS50041"/>
    </source>
</evidence>
<keyword evidence="1" id="KW-0732">Signal</keyword>
<dbReference type="InterPro" id="IPR016186">
    <property type="entry name" value="C-type_lectin-like/link_sf"/>
</dbReference>
<name>A0AAN9V7E2_9ORTH</name>
<keyword evidence="4" id="KW-1185">Reference proteome</keyword>
<evidence type="ECO:0000256" key="1">
    <source>
        <dbReference type="SAM" id="SignalP"/>
    </source>
</evidence>